<keyword evidence="2" id="KW-1133">Transmembrane helix</keyword>
<dbReference type="EMBL" id="JAGEOK010000047">
    <property type="protein sequence ID" value="MBO2444520.1"/>
    <property type="molecule type" value="Genomic_DNA"/>
</dbReference>
<accession>A0ABS3RE65</accession>
<keyword evidence="2" id="KW-0812">Transmembrane</keyword>
<feature type="compositionally biased region" description="Low complexity" evidence="1">
    <location>
        <begin position="84"/>
        <end position="93"/>
    </location>
</feature>
<evidence type="ECO:0000313" key="3">
    <source>
        <dbReference type="EMBL" id="MBO2444520.1"/>
    </source>
</evidence>
<feature type="transmembrane region" description="Helical" evidence="2">
    <location>
        <begin position="12"/>
        <end position="30"/>
    </location>
</feature>
<keyword evidence="4" id="KW-1185">Reference proteome</keyword>
<sequence>MGEVAPGGADQWWSMQGLVSAWLLWLRLRYRRQDKPLRVRPLAAGFWMLAAAGAAALAIWLTTAWLLDVADDAPAGTEQRRSGSTPSATAWPPVAAPAPQ</sequence>
<proteinExistence type="predicted"/>
<evidence type="ECO:0000256" key="1">
    <source>
        <dbReference type="SAM" id="MobiDB-lite"/>
    </source>
</evidence>
<comment type="caution">
    <text evidence="3">The sequence shown here is derived from an EMBL/GenBank/DDBJ whole genome shotgun (WGS) entry which is preliminary data.</text>
</comment>
<feature type="region of interest" description="Disordered" evidence="1">
    <location>
        <begin position="75"/>
        <end position="100"/>
    </location>
</feature>
<name>A0ABS3RE65_9ACTN</name>
<gene>
    <name evidence="3" type="ORF">J4557_44085</name>
</gene>
<reference evidence="3 4" key="1">
    <citation type="submission" date="2021-03" db="EMBL/GenBank/DDBJ databases">
        <authorList>
            <person name="Kanchanasin P."/>
            <person name="Saeng-In P."/>
            <person name="Phongsopitanun W."/>
            <person name="Yuki M."/>
            <person name="Kudo T."/>
            <person name="Ohkuma M."/>
            <person name="Tanasupawat S."/>
        </authorList>
    </citation>
    <scope>NUCLEOTIDE SEQUENCE [LARGE SCALE GENOMIC DNA]</scope>
    <source>
        <strain evidence="3 4">L46</strain>
    </source>
</reference>
<protein>
    <submittedName>
        <fullName evidence="3">Uncharacterized protein</fullName>
    </submittedName>
</protein>
<keyword evidence="2" id="KW-0472">Membrane</keyword>
<dbReference type="Proteomes" id="UP000666915">
    <property type="component" value="Unassembled WGS sequence"/>
</dbReference>
<organism evidence="3 4">
    <name type="scientific">Actinomadura nitritigenes</name>
    <dbReference type="NCBI Taxonomy" id="134602"/>
    <lineage>
        <taxon>Bacteria</taxon>
        <taxon>Bacillati</taxon>
        <taxon>Actinomycetota</taxon>
        <taxon>Actinomycetes</taxon>
        <taxon>Streptosporangiales</taxon>
        <taxon>Thermomonosporaceae</taxon>
        <taxon>Actinomadura</taxon>
    </lineage>
</organism>
<evidence type="ECO:0000256" key="2">
    <source>
        <dbReference type="SAM" id="Phobius"/>
    </source>
</evidence>
<evidence type="ECO:0000313" key="4">
    <source>
        <dbReference type="Proteomes" id="UP000666915"/>
    </source>
</evidence>
<feature type="transmembrane region" description="Helical" evidence="2">
    <location>
        <begin position="42"/>
        <end position="67"/>
    </location>
</feature>
<dbReference type="RefSeq" id="WP_208273006.1">
    <property type="nucleotide sequence ID" value="NZ_BAAAGM010000104.1"/>
</dbReference>